<dbReference type="GO" id="GO:0016603">
    <property type="term" value="F:glutaminyl-peptide cyclotransferase activity"/>
    <property type="evidence" value="ECO:0007669"/>
    <property type="project" value="InterPro"/>
</dbReference>
<dbReference type="PANTHER" id="PTHR12283">
    <property type="entry name" value="GLUTAMINYL-PEPTIDE CYCLOTRANSFERASE"/>
    <property type="match status" value="1"/>
</dbReference>
<keyword evidence="3" id="KW-0862">Zinc</keyword>
<proteinExistence type="inferred from homology"/>
<dbReference type="GO" id="GO:0008233">
    <property type="term" value="F:peptidase activity"/>
    <property type="evidence" value="ECO:0007669"/>
    <property type="project" value="UniProtKB-KW"/>
</dbReference>
<accession>A0A9P8XUZ1</accession>
<evidence type="ECO:0000256" key="3">
    <source>
        <dbReference type="RuleBase" id="RU361240"/>
    </source>
</evidence>
<keyword evidence="2" id="KW-0012">Acyltransferase</keyword>
<evidence type="ECO:0000256" key="1">
    <source>
        <dbReference type="ARBA" id="ARBA00022679"/>
    </source>
</evidence>
<dbReference type="InterPro" id="IPR040234">
    <property type="entry name" value="QC/QCL"/>
</dbReference>
<keyword evidence="3" id="KW-0378">Hydrolase</keyword>
<evidence type="ECO:0000313" key="6">
    <source>
        <dbReference type="Proteomes" id="UP000756346"/>
    </source>
</evidence>
<dbReference type="Pfam" id="PF04389">
    <property type="entry name" value="Peptidase_M28"/>
    <property type="match status" value="1"/>
</dbReference>
<dbReference type="AlphaFoldDB" id="A0A9P8XUZ1"/>
<comment type="similarity">
    <text evidence="3">Belongs to the peptidase M28 family.</text>
</comment>
<name>A0A9P8XUZ1_9PEZI</name>
<keyword evidence="3" id="KW-0479">Metal-binding</keyword>
<dbReference type="GeneID" id="70180796"/>
<dbReference type="CDD" id="cd03880">
    <property type="entry name" value="M28_QC_like"/>
    <property type="match status" value="1"/>
</dbReference>
<sequence length="367" mass="40799">MVRIFNAGVLGACIRSLLLANRALSYTELSDERLKQIALDPADFDIHNSNGLLAPLLITRVPGTEGQVVAQNHFVNFFSSHLPLWQVSWQNSTGTTPATGSRELPFQNIIFKREPQWCIDRPGTCGLLTLVAHYDSKIAPEGFIGATDSAAPCAMLMYTAKTIDAQLTKLWEGMEASGERSNVGVQIVLLDGEEAFVTWTATDSLYGSRALTTEWENSPLPGVATYHDPMDQISLFVLLDLLGSAGPKVPSYFQSTHWAYRRMAQIEKRMRELGALEATPMSAFLSDHDKQPSAFTKSWVSDDHEPFMHKGVPILHIITTPFPLVWHTMDDDGDHLDMPTVHDWAKITVAFTMEWMDLMNVSSTAMT</sequence>
<dbReference type="InterPro" id="IPR007484">
    <property type="entry name" value="Peptidase_M28"/>
</dbReference>
<protein>
    <recommendedName>
        <fullName evidence="3">Peptide hydrolase</fullName>
        <ecNumber evidence="3">3.4.-.-</ecNumber>
    </recommendedName>
</protein>
<keyword evidence="1" id="KW-0808">Transferase</keyword>
<dbReference type="Proteomes" id="UP000756346">
    <property type="component" value="Unassembled WGS sequence"/>
</dbReference>
<feature type="domain" description="Peptidase M28" evidence="4">
    <location>
        <begin position="127"/>
        <end position="351"/>
    </location>
</feature>
<keyword evidence="6" id="KW-1185">Reference proteome</keyword>
<dbReference type="Gene3D" id="3.40.630.10">
    <property type="entry name" value="Zn peptidases"/>
    <property type="match status" value="1"/>
</dbReference>
<dbReference type="PANTHER" id="PTHR12283:SF2">
    <property type="entry name" value="PEPTIDE HYDROLASE"/>
    <property type="match status" value="1"/>
</dbReference>
<dbReference type="RefSeq" id="XP_046007127.1">
    <property type="nucleotide sequence ID" value="XM_046151250.1"/>
</dbReference>
<reference evidence="5" key="1">
    <citation type="journal article" date="2021" name="Nat. Commun.">
        <title>Genetic determinants of endophytism in the Arabidopsis root mycobiome.</title>
        <authorList>
            <person name="Mesny F."/>
            <person name="Miyauchi S."/>
            <person name="Thiergart T."/>
            <person name="Pickel B."/>
            <person name="Atanasova L."/>
            <person name="Karlsson M."/>
            <person name="Huettel B."/>
            <person name="Barry K.W."/>
            <person name="Haridas S."/>
            <person name="Chen C."/>
            <person name="Bauer D."/>
            <person name="Andreopoulos W."/>
            <person name="Pangilinan J."/>
            <person name="LaButti K."/>
            <person name="Riley R."/>
            <person name="Lipzen A."/>
            <person name="Clum A."/>
            <person name="Drula E."/>
            <person name="Henrissat B."/>
            <person name="Kohler A."/>
            <person name="Grigoriev I.V."/>
            <person name="Martin F.M."/>
            <person name="Hacquard S."/>
        </authorList>
    </citation>
    <scope>NUCLEOTIDE SEQUENCE</scope>
    <source>
        <strain evidence="5">MPI-CAGE-CH-0230</strain>
    </source>
</reference>
<organism evidence="5 6">
    <name type="scientific">Microdochium trichocladiopsis</name>
    <dbReference type="NCBI Taxonomy" id="1682393"/>
    <lineage>
        <taxon>Eukaryota</taxon>
        <taxon>Fungi</taxon>
        <taxon>Dikarya</taxon>
        <taxon>Ascomycota</taxon>
        <taxon>Pezizomycotina</taxon>
        <taxon>Sordariomycetes</taxon>
        <taxon>Xylariomycetidae</taxon>
        <taxon>Xylariales</taxon>
        <taxon>Microdochiaceae</taxon>
        <taxon>Microdochium</taxon>
    </lineage>
</organism>
<evidence type="ECO:0000256" key="2">
    <source>
        <dbReference type="ARBA" id="ARBA00023315"/>
    </source>
</evidence>
<evidence type="ECO:0000313" key="5">
    <source>
        <dbReference type="EMBL" id="KAH7020926.1"/>
    </source>
</evidence>
<dbReference type="SUPFAM" id="SSF53187">
    <property type="entry name" value="Zn-dependent exopeptidases"/>
    <property type="match status" value="1"/>
</dbReference>
<dbReference type="InterPro" id="IPR037457">
    <property type="entry name" value="M28_QC"/>
</dbReference>
<dbReference type="EC" id="3.4.-.-" evidence="3"/>
<gene>
    <name evidence="5" type="ORF">B0I36DRAFT_26875</name>
</gene>
<dbReference type="GO" id="GO:0008270">
    <property type="term" value="F:zinc ion binding"/>
    <property type="evidence" value="ECO:0007669"/>
    <property type="project" value="TreeGrafter"/>
</dbReference>
<dbReference type="EMBL" id="JAGTJQ010000010">
    <property type="protein sequence ID" value="KAH7020926.1"/>
    <property type="molecule type" value="Genomic_DNA"/>
</dbReference>
<dbReference type="GO" id="GO:0006508">
    <property type="term" value="P:proteolysis"/>
    <property type="evidence" value="ECO:0007669"/>
    <property type="project" value="UniProtKB-KW"/>
</dbReference>
<evidence type="ECO:0000259" key="4">
    <source>
        <dbReference type="Pfam" id="PF04389"/>
    </source>
</evidence>
<comment type="caution">
    <text evidence="5">The sequence shown here is derived from an EMBL/GenBank/DDBJ whole genome shotgun (WGS) entry which is preliminary data.</text>
</comment>
<keyword evidence="3" id="KW-0645">Protease</keyword>
<dbReference type="OrthoDB" id="3907302at2759"/>